<dbReference type="PANTHER" id="PTHR13691:SF72">
    <property type="entry name" value="EXPRESSED PROTEIN"/>
    <property type="match status" value="1"/>
</dbReference>
<name>A0A8S9L8N3_BRACR</name>
<sequence>MNPCDHPHGGGEGKSKSSGSRGRTSVSPWGKPCKGGYKSASVKKKKKRLAAREAKM</sequence>
<dbReference type="PANTHER" id="PTHR13691">
    <property type="entry name" value="RIBOSOMAL PROTEIN L2"/>
    <property type="match status" value="1"/>
</dbReference>
<accession>A0A8S9L8N3</accession>
<evidence type="ECO:0000256" key="1">
    <source>
        <dbReference type="ARBA" id="ARBA00004173"/>
    </source>
</evidence>
<evidence type="ECO:0008006" key="8">
    <source>
        <dbReference type="Google" id="ProtNLM"/>
    </source>
</evidence>
<dbReference type="InterPro" id="IPR014726">
    <property type="entry name" value="Ribosomal_uL2_dom3"/>
</dbReference>
<dbReference type="Gene3D" id="4.10.950.10">
    <property type="entry name" value="Ribosomal protein L2, domain 3"/>
    <property type="match status" value="1"/>
</dbReference>
<keyword evidence="3" id="KW-0689">Ribosomal protein</keyword>
<dbReference type="InterPro" id="IPR008991">
    <property type="entry name" value="Translation_prot_SH3-like_sf"/>
</dbReference>
<dbReference type="GO" id="GO:0005762">
    <property type="term" value="C:mitochondrial large ribosomal subunit"/>
    <property type="evidence" value="ECO:0007669"/>
    <property type="project" value="TreeGrafter"/>
</dbReference>
<evidence type="ECO:0000256" key="3">
    <source>
        <dbReference type="ARBA" id="ARBA00022980"/>
    </source>
</evidence>
<comment type="caution">
    <text evidence="7">The sequence shown here is derived from an EMBL/GenBank/DDBJ whole genome shotgun (WGS) entry which is preliminary data.</text>
</comment>
<dbReference type="SUPFAM" id="SSF50104">
    <property type="entry name" value="Translation proteins SH3-like domain"/>
    <property type="match status" value="1"/>
</dbReference>
<keyword evidence="4" id="KW-0496">Mitochondrion</keyword>
<evidence type="ECO:0000256" key="6">
    <source>
        <dbReference type="SAM" id="MobiDB-lite"/>
    </source>
</evidence>
<evidence type="ECO:0000313" key="7">
    <source>
        <dbReference type="EMBL" id="KAF2603714.1"/>
    </source>
</evidence>
<comment type="subcellular location">
    <subcellularLocation>
        <location evidence="1">Mitochondrion</location>
    </subcellularLocation>
</comment>
<proteinExistence type="inferred from homology"/>
<gene>
    <name evidence="7" type="ORF">F2Q70_00024578</name>
</gene>
<keyword evidence="5" id="KW-0687">Ribonucleoprotein</keyword>
<feature type="region of interest" description="Disordered" evidence="6">
    <location>
        <begin position="1"/>
        <end position="56"/>
    </location>
</feature>
<reference evidence="7" key="1">
    <citation type="submission" date="2019-12" db="EMBL/GenBank/DDBJ databases">
        <title>Genome sequencing and annotation of Brassica cretica.</title>
        <authorList>
            <person name="Studholme D.J."/>
            <person name="Sarris P.F."/>
        </authorList>
    </citation>
    <scope>NUCLEOTIDE SEQUENCE</scope>
    <source>
        <strain evidence="7">PFS-102/07</strain>
        <tissue evidence="7">Leaf</tissue>
    </source>
</reference>
<dbReference type="AlphaFoldDB" id="A0A8S9L8N3"/>
<organism evidence="7">
    <name type="scientific">Brassica cretica</name>
    <name type="common">Mustard</name>
    <dbReference type="NCBI Taxonomy" id="69181"/>
    <lineage>
        <taxon>Eukaryota</taxon>
        <taxon>Viridiplantae</taxon>
        <taxon>Streptophyta</taxon>
        <taxon>Embryophyta</taxon>
        <taxon>Tracheophyta</taxon>
        <taxon>Spermatophyta</taxon>
        <taxon>Magnoliopsida</taxon>
        <taxon>eudicotyledons</taxon>
        <taxon>Gunneridae</taxon>
        <taxon>Pentapetalae</taxon>
        <taxon>rosids</taxon>
        <taxon>malvids</taxon>
        <taxon>Brassicales</taxon>
        <taxon>Brassicaceae</taxon>
        <taxon>Brassiceae</taxon>
        <taxon>Brassica</taxon>
    </lineage>
</organism>
<evidence type="ECO:0000256" key="4">
    <source>
        <dbReference type="ARBA" id="ARBA00023128"/>
    </source>
</evidence>
<dbReference type="InterPro" id="IPR002171">
    <property type="entry name" value="Ribosomal_uL2"/>
</dbReference>
<dbReference type="GO" id="GO:0003723">
    <property type="term" value="F:RNA binding"/>
    <property type="evidence" value="ECO:0007669"/>
    <property type="project" value="TreeGrafter"/>
</dbReference>
<evidence type="ECO:0000256" key="5">
    <source>
        <dbReference type="ARBA" id="ARBA00023274"/>
    </source>
</evidence>
<dbReference type="GO" id="GO:0003735">
    <property type="term" value="F:structural constituent of ribosome"/>
    <property type="evidence" value="ECO:0007669"/>
    <property type="project" value="InterPro"/>
</dbReference>
<dbReference type="GO" id="GO:0032543">
    <property type="term" value="P:mitochondrial translation"/>
    <property type="evidence" value="ECO:0007669"/>
    <property type="project" value="TreeGrafter"/>
</dbReference>
<evidence type="ECO:0000256" key="2">
    <source>
        <dbReference type="ARBA" id="ARBA00005636"/>
    </source>
</evidence>
<feature type="compositionally biased region" description="Low complexity" evidence="6">
    <location>
        <begin position="16"/>
        <end position="27"/>
    </location>
</feature>
<dbReference type="EMBL" id="QGKY02000094">
    <property type="protein sequence ID" value="KAF2603714.1"/>
    <property type="molecule type" value="Genomic_DNA"/>
</dbReference>
<protein>
    <recommendedName>
        <fullName evidence="8">Ribosomal protein L2 C-terminal domain-containing protein</fullName>
    </recommendedName>
</protein>
<feature type="compositionally biased region" description="Basic and acidic residues" evidence="6">
    <location>
        <begin position="1"/>
        <end position="15"/>
    </location>
</feature>
<comment type="similarity">
    <text evidence="2">Belongs to the universal ribosomal protein uL2 family.</text>
</comment>